<evidence type="ECO:0000313" key="4">
    <source>
        <dbReference type="Proteomes" id="UP001154282"/>
    </source>
</evidence>
<dbReference type="Gene3D" id="3.30.70.100">
    <property type="match status" value="1"/>
</dbReference>
<protein>
    <recommendedName>
        <fullName evidence="2">Stress-response A/B barrel domain-containing protein</fullName>
    </recommendedName>
</protein>
<dbReference type="PANTHER" id="PTHR33178:SF4">
    <property type="entry name" value="EXPRESSED PROTEIN"/>
    <property type="match status" value="1"/>
</dbReference>
<proteinExistence type="predicted"/>
<dbReference type="SMART" id="SM00886">
    <property type="entry name" value="Dabb"/>
    <property type="match status" value="1"/>
</dbReference>
<dbReference type="Pfam" id="PF07876">
    <property type="entry name" value="Dabb"/>
    <property type="match status" value="1"/>
</dbReference>
<dbReference type="InterPro" id="IPR044662">
    <property type="entry name" value="HS1/DABB1-like"/>
</dbReference>
<organism evidence="3 4">
    <name type="scientific">Linum tenue</name>
    <dbReference type="NCBI Taxonomy" id="586396"/>
    <lineage>
        <taxon>Eukaryota</taxon>
        <taxon>Viridiplantae</taxon>
        <taxon>Streptophyta</taxon>
        <taxon>Embryophyta</taxon>
        <taxon>Tracheophyta</taxon>
        <taxon>Spermatophyta</taxon>
        <taxon>Magnoliopsida</taxon>
        <taxon>eudicotyledons</taxon>
        <taxon>Gunneridae</taxon>
        <taxon>Pentapetalae</taxon>
        <taxon>rosids</taxon>
        <taxon>fabids</taxon>
        <taxon>Malpighiales</taxon>
        <taxon>Linaceae</taxon>
        <taxon>Linum</taxon>
    </lineage>
</organism>
<dbReference type="InterPro" id="IPR013097">
    <property type="entry name" value="Dabb"/>
</dbReference>
<reference evidence="3" key="1">
    <citation type="submission" date="2022-08" db="EMBL/GenBank/DDBJ databases">
        <authorList>
            <person name="Gutierrez-Valencia J."/>
        </authorList>
    </citation>
    <scope>NUCLEOTIDE SEQUENCE</scope>
</reference>
<dbReference type="Proteomes" id="UP001154282">
    <property type="component" value="Unassembled WGS sequence"/>
</dbReference>
<dbReference type="InterPro" id="IPR011008">
    <property type="entry name" value="Dimeric_a/b-barrel"/>
</dbReference>
<sequence length="156" mass="17056">MNNNTHTPHRGQLEWSGGAYKYIALGLSVLDIGGGRAAAELVDQKAMAAAEFKHLVIIKFKEGVVVDDIIKGMEKLVSQIPLIKSLEWGQDSEGHEMLTQGFTHAFTLTFSSKEDYGAYEAHPDHLEYAAVFSASIEKCVVLNFPTIPLKQPAPAT</sequence>
<dbReference type="PROSITE" id="PS51502">
    <property type="entry name" value="S_R_A_B_BARREL"/>
    <property type="match status" value="1"/>
</dbReference>
<accession>A0AAV0QG28</accession>
<dbReference type="EMBL" id="CAMGYJ010000009">
    <property type="protein sequence ID" value="CAI0544472.1"/>
    <property type="molecule type" value="Genomic_DNA"/>
</dbReference>
<gene>
    <name evidence="3" type="ORF">LITE_LOCUS43197</name>
</gene>
<evidence type="ECO:0000259" key="2">
    <source>
        <dbReference type="PROSITE" id="PS51502"/>
    </source>
</evidence>
<comment type="subunit">
    <text evidence="1">Homodimer.</text>
</comment>
<dbReference type="AlphaFoldDB" id="A0AAV0QG28"/>
<feature type="domain" description="Stress-response A/B barrel" evidence="2">
    <location>
        <begin position="52"/>
        <end position="144"/>
    </location>
</feature>
<name>A0AAV0QG28_9ROSI</name>
<dbReference type="SUPFAM" id="SSF54909">
    <property type="entry name" value="Dimeric alpha+beta barrel"/>
    <property type="match status" value="1"/>
</dbReference>
<dbReference type="PANTHER" id="PTHR33178">
    <property type="match status" value="1"/>
</dbReference>
<keyword evidence="4" id="KW-1185">Reference proteome</keyword>
<evidence type="ECO:0000313" key="3">
    <source>
        <dbReference type="EMBL" id="CAI0544472.1"/>
    </source>
</evidence>
<evidence type="ECO:0000256" key="1">
    <source>
        <dbReference type="ARBA" id="ARBA00011738"/>
    </source>
</evidence>
<comment type="caution">
    <text evidence="3">The sequence shown here is derived from an EMBL/GenBank/DDBJ whole genome shotgun (WGS) entry which is preliminary data.</text>
</comment>